<reference evidence="1" key="2">
    <citation type="journal article" date="2016" name="Mol. Ecol.">
        <title>Population genomics of the filarial nematode parasite Wuchereria bancrofti from mosquitoes.</title>
        <authorList>
            <person name="Small S.T."/>
            <person name="Reimer L.J."/>
            <person name="Tisch D.J."/>
            <person name="King C.L."/>
            <person name="Christensen B.M."/>
            <person name="Siba P.M."/>
            <person name="Kazura J.W."/>
            <person name="Serre D."/>
            <person name="Zimmerman P.A."/>
        </authorList>
    </citation>
    <scope>NUCLEOTIDE SEQUENCE</scope>
    <source>
        <strain evidence="1">pt0022</strain>
    </source>
</reference>
<name>A0AAF5PHG9_WUCBA</name>
<evidence type="ECO:0000313" key="1">
    <source>
        <dbReference type="Proteomes" id="UP000093561"/>
    </source>
</evidence>
<accession>A0AAF5PHG9</accession>
<reference evidence="2" key="3">
    <citation type="submission" date="2024-02" db="UniProtKB">
        <authorList>
            <consortium name="WormBaseParasite"/>
        </authorList>
    </citation>
    <scope>IDENTIFICATION</scope>
    <source>
        <strain evidence="2">pt0022</strain>
    </source>
</reference>
<protein>
    <submittedName>
        <fullName evidence="2">Uncharacterized protein</fullName>
    </submittedName>
</protein>
<proteinExistence type="predicted"/>
<organism evidence="1 2">
    <name type="scientific">Wuchereria bancrofti</name>
    <dbReference type="NCBI Taxonomy" id="6293"/>
    <lineage>
        <taxon>Eukaryota</taxon>
        <taxon>Metazoa</taxon>
        <taxon>Ecdysozoa</taxon>
        <taxon>Nematoda</taxon>
        <taxon>Chromadorea</taxon>
        <taxon>Rhabditida</taxon>
        <taxon>Spirurina</taxon>
        <taxon>Spiruromorpha</taxon>
        <taxon>Filarioidea</taxon>
        <taxon>Onchocercidae</taxon>
        <taxon>Wuchereria</taxon>
    </lineage>
</organism>
<dbReference type="AlphaFoldDB" id="A0AAF5PHG9"/>
<sequence>MLTPILTGIYILYVNASNDSPSSSGLSVTIIKSAQTTKEKLKILDEVNGMDLTPLEQVLTKKKVANSTRPEKELRGVNAPQAVLSHPRNCEVDGIYLTRLNFKKEDKCT</sequence>
<evidence type="ECO:0000313" key="2">
    <source>
        <dbReference type="WBParaSite" id="mrna-Wban_00680"/>
    </source>
</evidence>
<dbReference type="Proteomes" id="UP000093561">
    <property type="component" value="Unassembled WGS sequence"/>
</dbReference>
<dbReference type="WBParaSite" id="mrna-Wban_00680">
    <property type="protein sequence ID" value="mrna-Wban_00680"/>
    <property type="gene ID" value="Wban_00680"/>
</dbReference>
<reference evidence="1" key="1">
    <citation type="submission" date="2015-03" db="EMBL/GenBank/DDBJ databases">
        <title>Wuchereria bancrofti Genome Sequencing Papua New Guinea Strain.</title>
        <authorList>
            <person name="Small S.T."/>
            <person name="Serre D."/>
            <person name="Zimmerman P.A."/>
        </authorList>
    </citation>
    <scope>NUCLEOTIDE SEQUENCE [LARGE SCALE GENOMIC DNA]</scope>
    <source>
        <strain evidence="1">pt0022</strain>
    </source>
</reference>